<organism evidence="1 2">
    <name type="scientific">Takifugu flavidus</name>
    <name type="common">sansaifugu</name>
    <dbReference type="NCBI Taxonomy" id="433684"/>
    <lineage>
        <taxon>Eukaryota</taxon>
        <taxon>Metazoa</taxon>
        <taxon>Chordata</taxon>
        <taxon>Craniata</taxon>
        <taxon>Vertebrata</taxon>
        <taxon>Euteleostomi</taxon>
        <taxon>Actinopterygii</taxon>
        <taxon>Neopterygii</taxon>
        <taxon>Teleostei</taxon>
        <taxon>Neoteleostei</taxon>
        <taxon>Acanthomorphata</taxon>
        <taxon>Eupercaria</taxon>
        <taxon>Tetraodontiformes</taxon>
        <taxon>Tetradontoidea</taxon>
        <taxon>Tetraodontidae</taxon>
        <taxon>Takifugu</taxon>
    </lineage>
</organism>
<protein>
    <submittedName>
        <fullName evidence="1">Uncharacterized protein</fullName>
    </submittedName>
</protein>
<keyword evidence="2" id="KW-1185">Reference proteome</keyword>
<name>A0A5C6MM73_9TELE</name>
<evidence type="ECO:0000313" key="1">
    <source>
        <dbReference type="EMBL" id="TWW54477.1"/>
    </source>
</evidence>
<dbReference type="Proteomes" id="UP000324091">
    <property type="component" value="Unassembled WGS sequence"/>
</dbReference>
<sequence length="84" mass="9264">MARLAMVFIPDNQPGQDKLHRSLLSLCPSNSPLYLPLLISLPCTLSLCQVVLLRFHAIHSSTYLPDVLLLNLFAPDLPAPSVSR</sequence>
<reference evidence="1 2" key="1">
    <citation type="submission" date="2019-04" db="EMBL/GenBank/DDBJ databases">
        <title>Chromosome genome assembly for Takifugu flavidus.</title>
        <authorList>
            <person name="Xiao S."/>
        </authorList>
    </citation>
    <scope>NUCLEOTIDE SEQUENCE [LARGE SCALE GENOMIC DNA]</scope>
    <source>
        <strain evidence="1">HTHZ2018</strain>
        <tissue evidence="1">Muscle</tissue>
    </source>
</reference>
<comment type="caution">
    <text evidence="1">The sequence shown here is derived from an EMBL/GenBank/DDBJ whole genome shotgun (WGS) entry which is preliminary data.</text>
</comment>
<gene>
    <name evidence="1" type="ORF">D4764_0277530</name>
</gene>
<evidence type="ECO:0000313" key="2">
    <source>
        <dbReference type="Proteomes" id="UP000324091"/>
    </source>
</evidence>
<accession>A0A5C6MM73</accession>
<dbReference type="AlphaFoldDB" id="A0A5C6MM73"/>
<proteinExistence type="predicted"/>
<dbReference type="EMBL" id="RHFK02000223">
    <property type="protein sequence ID" value="TWW54477.1"/>
    <property type="molecule type" value="Genomic_DNA"/>
</dbReference>